<evidence type="ECO:0000256" key="4">
    <source>
        <dbReference type="ARBA" id="ARBA00022490"/>
    </source>
</evidence>
<dbReference type="Pfam" id="PF02768">
    <property type="entry name" value="DNA_pol3_beta_3"/>
    <property type="match status" value="1"/>
</dbReference>
<dbReference type="Pfam" id="PF02767">
    <property type="entry name" value="DNA_pol3_beta_2"/>
    <property type="match status" value="1"/>
</dbReference>
<dbReference type="Gene3D" id="3.10.150.10">
    <property type="entry name" value="DNA Polymerase III, subunit A, domain 2"/>
    <property type="match status" value="1"/>
</dbReference>
<dbReference type="InterPro" id="IPR046938">
    <property type="entry name" value="DNA_clamp_sf"/>
</dbReference>
<dbReference type="InterPro" id="IPR001001">
    <property type="entry name" value="DNA_polIII_beta"/>
</dbReference>
<evidence type="ECO:0000256" key="5">
    <source>
        <dbReference type="ARBA" id="ARBA00022679"/>
    </source>
</evidence>
<dbReference type="EMBL" id="JAFIRR010000154">
    <property type="protein sequence ID" value="MCO6418847.1"/>
    <property type="molecule type" value="Genomic_DNA"/>
</dbReference>
<evidence type="ECO:0000313" key="15">
    <source>
        <dbReference type="Proteomes" id="UP001523392"/>
    </source>
</evidence>
<evidence type="ECO:0000256" key="10">
    <source>
        <dbReference type="PIRNR" id="PIRNR000804"/>
    </source>
</evidence>
<evidence type="ECO:0000259" key="11">
    <source>
        <dbReference type="Pfam" id="PF00712"/>
    </source>
</evidence>
<dbReference type="SUPFAM" id="SSF55979">
    <property type="entry name" value="DNA clamp"/>
    <property type="match status" value="3"/>
</dbReference>
<keyword evidence="8 10" id="KW-0239">DNA-directed DNA polymerase</keyword>
<evidence type="ECO:0000259" key="12">
    <source>
        <dbReference type="Pfam" id="PF02767"/>
    </source>
</evidence>
<comment type="function">
    <text evidence="10">Confers DNA tethering and processivity to DNA polymerases and other proteins. Acts as a clamp, forming a ring around DNA (a reaction catalyzed by the clamp-loading complex) which diffuses in an ATP-independent manner freely and bidirectionally along dsDNA. Initially characterized for its ability to contact the catalytic subunit of DNA polymerase III (Pol III), a complex, multichain enzyme responsible for most of the replicative synthesis in bacteria; Pol III exhibits 3'-5' exonuclease proofreading activity. The beta chain is required for initiation of replication as well as for processivity of DNA replication.</text>
</comment>
<dbReference type="InterPro" id="IPR022637">
    <property type="entry name" value="DNA_polIII_beta_cen"/>
</dbReference>
<dbReference type="Proteomes" id="UP001523392">
    <property type="component" value="Unassembled WGS sequence"/>
</dbReference>
<comment type="caution">
    <text evidence="14">The sequence shown here is derived from an EMBL/GenBank/DDBJ whole genome shotgun (WGS) entry which is preliminary data.</text>
</comment>
<dbReference type="Gene3D" id="3.70.10.10">
    <property type="match status" value="1"/>
</dbReference>
<keyword evidence="5 10" id="KW-0808">Transferase</keyword>
<dbReference type="RefSeq" id="WP_252955475.1">
    <property type="nucleotide sequence ID" value="NZ_JAFIRR010000154.1"/>
</dbReference>
<gene>
    <name evidence="14" type="primary">dnaN</name>
    <name evidence="14" type="ORF">JYK14_22180</name>
</gene>
<evidence type="ECO:0000256" key="6">
    <source>
        <dbReference type="ARBA" id="ARBA00022695"/>
    </source>
</evidence>
<feature type="domain" description="DNA polymerase III beta sliding clamp N-terminal" evidence="11">
    <location>
        <begin position="1"/>
        <end position="121"/>
    </location>
</feature>
<evidence type="ECO:0000259" key="13">
    <source>
        <dbReference type="Pfam" id="PF02768"/>
    </source>
</evidence>
<keyword evidence="9" id="KW-0238">DNA-binding</keyword>
<dbReference type="CDD" id="cd00140">
    <property type="entry name" value="beta_clamp"/>
    <property type="match status" value="1"/>
</dbReference>
<evidence type="ECO:0000256" key="1">
    <source>
        <dbReference type="ARBA" id="ARBA00004496"/>
    </source>
</evidence>
<feature type="domain" description="DNA polymerase III beta sliding clamp C-terminal" evidence="13">
    <location>
        <begin position="253"/>
        <end position="374"/>
    </location>
</feature>
<dbReference type="InterPro" id="IPR022635">
    <property type="entry name" value="DNA_polIII_beta_C"/>
</dbReference>
<dbReference type="NCBIfam" id="TIGR00663">
    <property type="entry name" value="dnan"/>
    <property type="match status" value="1"/>
</dbReference>
<keyword evidence="15" id="KW-1185">Reference proteome</keyword>
<feature type="domain" description="DNA polymerase III beta sliding clamp central" evidence="12">
    <location>
        <begin position="132"/>
        <end position="250"/>
    </location>
</feature>
<comment type="similarity">
    <text evidence="2 10">Belongs to the beta sliding clamp family.</text>
</comment>
<protein>
    <recommendedName>
        <fullName evidence="3 10">Beta sliding clamp</fullName>
    </recommendedName>
</protein>
<evidence type="ECO:0000256" key="7">
    <source>
        <dbReference type="ARBA" id="ARBA00022705"/>
    </source>
</evidence>
<name>A0ABT1DB96_9PROT</name>
<dbReference type="PIRSF" id="PIRSF000804">
    <property type="entry name" value="DNA_pol_III_b"/>
    <property type="match status" value="1"/>
</dbReference>
<evidence type="ECO:0000256" key="8">
    <source>
        <dbReference type="ARBA" id="ARBA00022932"/>
    </source>
</evidence>
<keyword evidence="4 10" id="KW-0963">Cytoplasm</keyword>
<reference evidence="14 15" key="1">
    <citation type="submission" date="2021-12" db="EMBL/GenBank/DDBJ databases">
        <title>Siccirubricoccus leaddurans sp. nov., a high concentration Zn2+ tolerance bacterium.</title>
        <authorList>
            <person name="Cao Y."/>
        </authorList>
    </citation>
    <scope>NUCLEOTIDE SEQUENCE [LARGE SCALE GENOMIC DNA]</scope>
    <source>
        <strain evidence="14 15">KC 17139</strain>
    </source>
</reference>
<evidence type="ECO:0000256" key="9">
    <source>
        <dbReference type="ARBA" id="ARBA00023125"/>
    </source>
</evidence>
<dbReference type="SMART" id="SM00480">
    <property type="entry name" value="POL3Bc"/>
    <property type="match status" value="1"/>
</dbReference>
<accession>A0ABT1DB96</accession>
<comment type="subunit">
    <text evidence="10">Forms a ring-shaped head-to-tail homodimer around DNA.</text>
</comment>
<keyword evidence="6 10" id="KW-0548">Nucleotidyltransferase</keyword>
<dbReference type="InterPro" id="IPR022634">
    <property type="entry name" value="DNA_polIII_beta_N"/>
</dbReference>
<dbReference type="GO" id="GO:0003887">
    <property type="term" value="F:DNA-directed DNA polymerase activity"/>
    <property type="evidence" value="ECO:0007669"/>
    <property type="project" value="UniProtKB-EC"/>
</dbReference>
<dbReference type="PANTHER" id="PTHR30478:SF0">
    <property type="entry name" value="BETA SLIDING CLAMP"/>
    <property type="match status" value="1"/>
</dbReference>
<keyword evidence="7 10" id="KW-0235">DNA replication</keyword>
<dbReference type="PANTHER" id="PTHR30478">
    <property type="entry name" value="DNA POLYMERASE III SUBUNIT BETA"/>
    <property type="match status" value="1"/>
</dbReference>
<evidence type="ECO:0000313" key="14">
    <source>
        <dbReference type="EMBL" id="MCO6418847.1"/>
    </source>
</evidence>
<sequence length="375" mass="41121">MKFTVERALLLKALAHVQSVVERRNTIPILANVLLAAQEGSLKLTATDMEIAVVEELSGVQVARPGRTTAPAATLYEIVRKLPDGARVELDHAGGDAPLRLRAGRFNTDLAVLPVEDFPSMTEGKLPHGFALPAGQLRELIDRTRFAISTEETRYYLNGIFLHATESEGEKVLRAVATDGHRLARVEEPLPEGAAGIPGVIIPRKTVNEVRKLAEETQEEIQVRLSDTKIRFDIGTIQLTSKLIDGTFPEYDRVIPRGNDKVLKVSKKEFAEAVGRVAAISSERSRPVKLSIDRNHLLLSASSAEQGQAQEELDADVVAYESSPLEIGFQARYLNDITDQIADQVEFRFADGSAPTVVTDAAKPEALYVLMPMRV</sequence>
<dbReference type="Pfam" id="PF00712">
    <property type="entry name" value="DNA_pol3_beta"/>
    <property type="match status" value="1"/>
</dbReference>
<proteinExistence type="inferred from homology"/>
<comment type="subcellular location">
    <subcellularLocation>
        <location evidence="1 10">Cytoplasm</location>
    </subcellularLocation>
</comment>
<evidence type="ECO:0000256" key="2">
    <source>
        <dbReference type="ARBA" id="ARBA00010752"/>
    </source>
</evidence>
<evidence type="ECO:0000256" key="3">
    <source>
        <dbReference type="ARBA" id="ARBA00021035"/>
    </source>
</evidence>
<organism evidence="14 15">
    <name type="scientific">Siccirubricoccus soli</name>
    <dbReference type="NCBI Taxonomy" id="2899147"/>
    <lineage>
        <taxon>Bacteria</taxon>
        <taxon>Pseudomonadati</taxon>
        <taxon>Pseudomonadota</taxon>
        <taxon>Alphaproteobacteria</taxon>
        <taxon>Acetobacterales</taxon>
        <taxon>Roseomonadaceae</taxon>
        <taxon>Siccirubricoccus</taxon>
    </lineage>
</organism>